<dbReference type="PANTHER" id="PTHR22931:SF9">
    <property type="entry name" value="PYRUVATE, PHOSPHATE DIKINASE 1, CHLOROPLASTIC"/>
    <property type="match status" value="1"/>
</dbReference>
<evidence type="ECO:0000259" key="18">
    <source>
        <dbReference type="Pfam" id="PF01326"/>
    </source>
</evidence>
<feature type="binding site" evidence="14">
    <location>
        <position position="808"/>
    </location>
    <ligand>
        <name>substrate</name>
    </ligand>
</feature>
<comment type="cofactor">
    <cofactor evidence="1 12 15">
        <name>Mg(2+)</name>
        <dbReference type="ChEBI" id="CHEBI:18420"/>
    </cofactor>
</comment>
<dbReference type="NCBIfam" id="NF004531">
    <property type="entry name" value="PRK05878.1"/>
    <property type="match status" value="1"/>
</dbReference>
<accession>A0A7U6GHD0</accession>
<evidence type="ECO:0000313" key="21">
    <source>
        <dbReference type="Proteomes" id="UP000031631"/>
    </source>
</evidence>
<gene>
    <name evidence="20" type="primary">ppdK</name>
    <name evidence="20" type="ORF">TBH_C0699</name>
</gene>
<feature type="binding site" evidence="14">
    <location>
        <position position="618"/>
    </location>
    <ligand>
        <name>substrate</name>
    </ligand>
</feature>
<evidence type="ECO:0000256" key="15">
    <source>
        <dbReference type="PIRSR" id="PIRSR000853-3"/>
    </source>
</evidence>
<dbReference type="InterPro" id="IPR008279">
    <property type="entry name" value="PEP-util_enz_mobile_dom"/>
</dbReference>
<keyword evidence="9 20" id="KW-0418">Kinase</keyword>
<dbReference type="Gene3D" id="3.30.1490.20">
    <property type="entry name" value="ATP-grasp fold, A domain"/>
    <property type="match status" value="1"/>
</dbReference>
<feature type="coiled-coil region" evidence="16">
    <location>
        <begin position="294"/>
        <end position="328"/>
    </location>
</feature>
<feature type="domain" description="PEP-utilising enzyme C-terminal" evidence="19">
    <location>
        <begin position="524"/>
        <end position="910"/>
    </location>
</feature>
<dbReference type="SUPFAM" id="SSF56059">
    <property type="entry name" value="Glutathione synthetase ATP-binding domain-like"/>
    <property type="match status" value="1"/>
</dbReference>
<dbReference type="Pfam" id="PF02896">
    <property type="entry name" value="PEP-utilizers_C"/>
    <property type="match status" value="1"/>
</dbReference>
<comment type="catalytic activity">
    <reaction evidence="12">
        <text>pyruvate + phosphate + ATP = phosphoenolpyruvate + AMP + diphosphate + H(+)</text>
        <dbReference type="Rhea" id="RHEA:10756"/>
        <dbReference type="ChEBI" id="CHEBI:15361"/>
        <dbReference type="ChEBI" id="CHEBI:15378"/>
        <dbReference type="ChEBI" id="CHEBI:30616"/>
        <dbReference type="ChEBI" id="CHEBI:33019"/>
        <dbReference type="ChEBI" id="CHEBI:43474"/>
        <dbReference type="ChEBI" id="CHEBI:58702"/>
        <dbReference type="ChEBI" id="CHEBI:456215"/>
        <dbReference type="EC" id="2.7.9.1"/>
    </reaction>
</comment>
<dbReference type="PIRSF" id="PIRSF000853">
    <property type="entry name" value="PPDK"/>
    <property type="match status" value="1"/>
</dbReference>
<comment type="similarity">
    <text evidence="3 12">Belongs to the PEP-utilizing enzyme family.</text>
</comment>
<keyword evidence="20" id="KW-0670">Pyruvate</keyword>
<dbReference type="OrthoDB" id="9765468at2"/>
<dbReference type="Pfam" id="PF01326">
    <property type="entry name" value="PPDK_N"/>
    <property type="match status" value="3"/>
</dbReference>
<dbReference type="EMBL" id="AP012273">
    <property type="protein sequence ID" value="BAO43637.1"/>
    <property type="molecule type" value="Genomic_DNA"/>
</dbReference>
<evidence type="ECO:0000313" key="20">
    <source>
        <dbReference type="EMBL" id="BAO43637.1"/>
    </source>
</evidence>
<evidence type="ECO:0000256" key="11">
    <source>
        <dbReference type="ARBA" id="ARBA00022842"/>
    </source>
</evidence>
<dbReference type="GO" id="GO:0046872">
    <property type="term" value="F:metal ion binding"/>
    <property type="evidence" value="ECO:0007669"/>
    <property type="project" value="UniProtKB-UniRule"/>
</dbReference>
<dbReference type="Gene3D" id="3.20.20.60">
    <property type="entry name" value="Phosphoenolpyruvate-binding domains"/>
    <property type="match status" value="1"/>
</dbReference>
<dbReference type="Proteomes" id="UP000031631">
    <property type="component" value="Chromosome"/>
</dbReference>
<dbReference type="AlphaFoldDB" id="A0A7U6GHD0"/>
<evidence type="ECO:0000256" key="10">
    <source>
        <dbReference type="ARBA" id="ARBA00022840"/>
    </source>
</evidence>
<dbReference type="InterPro" id="IPR036637">
    <property type="entry name" value="Phosphohistidine_dom_sf"/>
</dbReference>
<evidence type="ECO:0000256" key="3">
    <source>
        <dbReference type="ARBA" id="ARBA00007837"/>
    </source>
</evidence>
<evidence type="ECO:0000256" key="8">
    <source>
        <dbReference type="ARBA" id="ARBA00022741"/>
    </source>
</evidence>
<dbReference type="InterPro" id="IPR018274">
    <property type="entry name" value="PEP_util_AS"/>
</dbReference>
<keyword evidence="7 15" id="KW-0479">Metal-binding</keyword>
<feature type="active site" description="Tele-phosphohistidine intermediate" evidence="13">
    <location>
        <position position="456"/>
    </location>
</feature>
<dbReference type="NCBIfam" id="TIGR01828">
    <property type="entry name" value="pyru_phos_dikin"/>
    <property type="match status" value="1"/>
</dbReference>
<dbReference type="InterPro" id="IPR015813">
    <property type="entry name" value="Pyrv/PenolPyrv_kinase-like_dom"/>
</dbReference>
<dbReference type="Gene3D" id="3.50.30.10">
    <property type="entry name" value="Phosphohistidine domain"/>
    <property type="match status" value="1"/>
</dbReference>
<dbReference type="Gene3D" id="1.20.80.30">
    <property type="match status" value="1"/>
</dbReference>
<dbReference type="PANTHER" id="PTHR22931">
    <property type="entry name" value="PHOSPHOENOLPYRUVATE DIKINASE-RELATED"/>
    <property type="match status" value="1"/>
</dbReference>
<sequence length="914" mass="101427">MSKKMVFSFKEGDGKNKHLLGGKGANLCEMTQIGLNVPPGFVISTEACLAYLDSDTDELPEGVMDEVHEQMKQVEQATGKGFGDAENPLLVSVRSGSAMSMPGMMDTILNLGLNARTLKGEIKQTGDERFGYDSYRRFIQLFGKVALGIADELFDEEFNKVKESAHVTEDVGLSADNLRDISERFLAVVEKATGRPFPEDPYEQLEIAVKAVFRSWMGKRAVDYRREFNITPDMANGTAVNVCTMVFGNRGDDSATGVAFTRNPATGENKLYGEYLVNAQGEDVVAGIRTPKPIDRLADEMPQMAKEIEELRQKLEAHYHEVQDFEFTIERGVLYCLQTRNGKMNAAAMVRTSVEMEKEGLISRDQALLRIAPDDLEQMLYPRIDPNVRVTPLAQGLPASPGAASGHVVFDADRAEAEAKKGRTVILMREETKPEDIHGFFASKGILTSRGGKTSHAAVVARGMGKPCVAGAEGISVDVQLREAFVGDTVIREGDLVTIDGTSGKVYLGAVPTVEADFSAELNILLGWADEVARLSVMANADTALDADRALKYGAKGIGLCRTERMFNTTDRLPVVIEMIMAETTEHRKHSLNKLLPMQRQDFQELFETMAPYPVTIRLLDPPIHEFLPSEQQLKDDLAYLQQLRDSVRGLEVLSGTMSLLQTENEEFFMPQMVESRQVEEAIIKKETMLKKVKALYETNPMLGHRGVRLGITFPEIYEMQIRAILEAAVECDKKGLEIHPKIKVPQVCTAQELLYVKEIVDRVSAELEEGLGHKLEFQFGTMIEVVRACMRADSLAKQANFFSFGTNDLTQATFSFSREDAENKFLPLYNERGILQNNPFDVLDEKGVGKLMELAVKWGRERRPDLLVGICGEHGGHPRSIHFCHRIGLDYVSCSAPRIPVARLAAAHAALME</sequence>
<dbReference type="GO" id="GO:0050242">
    <property type="term" value="F:pyruvate, phosphate dikinase activity"/>
    <property type="evidence" value="ECO:0007669"/>
    <property type="project" value="UniProtKB-UniRule"/>
</dbReference>
<protein>
    <recommendedName>
        <fullName evidence="5 12">Pyruvate, phosphate dikinase</fullName>
        <ecNumber evidence="4 12">2.7.9.1</ecNumber>
    </recommendedName>
</protein>
<dbReference type="RefSeq" id="WP_041065540.1">
    <property type="nucleotide sequence ID" value="NZ_AP012273.1"/>
</dbReference>
<dbReference type="Gene3D" id="3.30.470.20">
    <property type="entry name" value="ATP-grasp fold, B domain"/>
    <property type="match status" value="1"/>
</dbReference>
<dbReference type="InterPro" id="IPR010121">
    <property type="entry name" value="Pyruvate_phosphate_dikinase"/>
</dbReference>
<feature type="binding site" evidence="15">
    <location>
        <position position="785"/>
    </location>
    <ligand>
        <name>Mg(2+)</name>
        <dbReference type="ChEBI" id="CHEBI:18420"/>
    </ligand>
</feature>
<dbReference type="Gene3D" id="1.10.189.10">
    <property type="entry name" value="Pyruvate Phosphate Dikinase, domain 2"/>
    <property type="match status" value="1"/>
</dbReference>
<feature type="binding site" evidence="14">
    <location>
        <position position="809"/>
    </location>
    <ligand>
        <name>substrate</name>
    </ligand>
</feature>
<feature type="binding site" evidence="14">
    <location>
        <position position="807"/>
    </location>
    <ligand>
        <name>substrate</name>
    </ligand>
</feature>
<feature type="binding site" evidence="14">
    <location>
        <position position="806"/>
    </location>
    <ligand>
        <name>substrate</name>
    </ligand>
</feature>
<dbReference type="GO" id="GO:0005524">
    <property type="term" value="F:ATP binding"/>
    <property type="evidence" value="ECO:0007669"/>
    <property type="project" value="UniProtKB-UniRule"/>
</dbReference>
<feature type="active site" description="Proton donor" evidence="13">
    <location>
        <position position="872"/>
    </location>
</feature>
<feature type="binding site" evidence="15">
    <location>
        <position position="809"/>
    </location>
    <ligand>
        <name>Mg(2+)</name>
        <dbReference type="ChEBI" id="CHEBI:18420"/>
    </ligand>
</feature>
<evidence type="ECO:0000256" key="6">
    <source>
        <dbReference type="ARBA" id="ARBA00022679"/>
    </source>
</evidence>
<feature type="binding site" evidence="14">
    <location>
        <position position="785"/>
    </location>
    <ligand>
        <name>substrate</name>
    </ligand>
</feature>
<evidence type="ECO:0000256" key="16">
    <source>
        <dbReference type="SAM" id="Coils"/>
    </source>
</evidence>
<dbReference type="PROSITE" id="PS00370">
    <property type="entry name" value="PEP_ENZYMES_PHOS_SITE"/>
    <property type="match status" value="1"/>
</dbReference>
<keyword evidence="10" id="KW-0067">ATP-binding</keyword>
<feature type="domain" description="PEP-utilising enzyme mobile" evidence="17">
    <location>
        <begin position="425"/>
        <end position="504"/>
    </location>
</feature>
<dbReference type="InterPro" id="IPR013815">
    <property type="entry name" value="ATP_grasp_subdomain_1"/>
</dbReference>
<dbReference type="SUPFAM" id="SSF52009">
    <property type="entry name" value="Phosphohistidine domain"/>
    <property type="match status" value="1"/>
</dbReference>
<dbReference type="GO" id="GO:0016301">
    <property type="term" value="F:kinase activity"/>
    <property type="evidence" value="ECO:0007669"/>
    <property type="project" value="UniProtKB-UniRule"/>
</dbReference>
<keyword evidence="6 20" id="KW-0808">Transferase</keyword>
<evidence type="ECO:0000256" key="1">
    <source>
        <dbReference type="ARBA" id="ARBA00001946"/>
    </source>
</evidence>
<feature type="domain" description="Pyruvate phosphate dikinase AMP/ATP-binding" evidence="18">
    <location>
        <begin position="305"/>
        <end position="359"/>
    </location>
</feature>
<feature type="binding site" evidence="14">
    <location>
        <position position="562"/>
    </location>
    <ligand>
        <name>substrate</name>
    </ligand>
</feature>
<dbReference type="Pfam" id="PF00391">
    <property type="entry name" value="PEP-utilizers"/>
    <property type="match status" value="1"/>
</dbReference>
<evidence type="ECO:0000256" key="14">
    <source>
        <dbReference type="PIRSR" id="PIRSR000853-2"/>
    </source>
</evidence>
<evidence type="ECO:0000256" key="5">
    <source>
        <dbReference type="ARBA" id="ARBA00020138"/>
    </source>
</evidence>
<comment type="function">
    <text evidence="2">Catalyzes the reversible phosphorylation of pyruvate and phosphate.</text>
</comment>
<keyword evidence="8" id="KW-0547">Nucleotide-binding</keyword>
<evidence type="ECO:0000256" key="12">
    <source>
        <dbReference type="PIRNR" id="PIRNR000853"/>
    </source>
</evidence>
<name>A0A7U6GHD0_9GAMM</name>
<evidence type="ECO:0000256" key="9">
    <source>
        <dbReference type="ARBA" id="ARBA00022777"/>
    </source>
</evidence>
<proteinExistence type="inferred from homology"/>
<keyword evidence="16" id="KW-0175">Coiled coil</keyword>
<evidence type="ECO:0000256" key="13">
    <source>
        <dbReference type="PIRSR" id="PIRSR000853-1"/>
    </source>
</evidence>
<dbReference type="InterPro" id="IPR002192">
    <property type="entry name" value="PPDK_AMP/ATP-bd"/>
</dbReference>
<evidence type="ECO:0000256" key="7">
    <source>
        <dbReference type="ARBA" id="ARBA00022723"/>
    </source>
</evidence>
<dbReference type="EC" id="2.7.9.1" evidence="4 12"/>
<dbReference type="InterPro" id="IPR040442">
    <property type="entry name" value="Pyrv_kinase-like_dom_sf"/>
</dbReference>
<feature type="domain" description="Pyruvate phosphate dikinase AMP/ATP-binding" evidence="18">
    <location>
        <begin position="18"/>
        <end position="55"/>
    </location>
</feature>
<reference evidence="20 21" key="1">
    <citation type="journal article" date="2014" name="PLoS ONE">
        <title>Physiological and genomic features of a novel sulfur-oxidizing gammaproteobacterium belonging to a previously uncultivated symbiotic lineage isolated from a hydrothermal vent.</title>
        <authorList>
            <person name="Nunoura T."/>
            <person name="Takaki Y."/>
            <person name="Kazama H."/>
            <person name="Kakuta J."/>
            <person name="Shimamura S."/>
            <person name="Makita H."/>
            <person name="Hirai M."/>
            <person name="Miyazaki M."/>
            <person name="Takai K."/>
        </authorList>
    </citation>
    <scope>NUCLEOTIDE SEQUENCE [LARGE SCALE GENOMIC DNA]</scope>
    <source>
        <strain evidence="20 21">Hiromi1</strain>
    </source>
</reference>
<evidence type="ECO:0000259" key="19">
    <source>
        <dbReference type="Pfam" id="PF02896"/>
    </source>
</evidence>
<keyword evidence="11 15" id="KW-0460">Magnesium</keyword>
<dbReference type="KEGG" id="tbn:TBH_C0699"/>
<keyword evidence="21" id="KW-1185">Reference proteome</keyword>
<organism evidence="20 21">
    <name type="scientific">Thiolapillus brandeum</name>
    <dbReference type="NCBI Taxonomy" id="1076588"/>
    <lineage>
        <taxon>Bacteria</taxon>
        <taxon>Pseudomonadati</taxon>
        <taxon>Pseudomonadota</taxon>
        <taxon>Gammaproteobacteria</taxon>
        <taxon>Chromatiales</taxon>
        <taxon>Sedimenticolaceae</taxon>
        <taxon>Thiolapillus</taxon>
    </lineage>
</organism>
<feature type="domain" description="Pyruvate phosphate dikinase AMP/ATP-binding" evidence="18">
    <location>
        <begin position="64"/>
        <end position="302"/>
    </location>
</feature>
<dbReference type="InterPro" id="IPR000121">
    <property type="entry name" value="PEP_util_C"/>
</dbReference>
<evidence type="ECO:0000259" key="17">
    <source>
        <dbReference type="Pfam" id="PF00391"/>
    </source>
</evidence>
<evidence type="ECO:0000256" key="4">
    <source>
        <dbReference type="ARBA" id="ARBA00011994"/>
    </source>
</evidence>
<dbReference type="SUPFAM" id="SSF51621">
    <property type="entry name" value="Phosphoenolpyruvate/pyruvate domain"/>
    <property type="match status" value="1"/>
</dbReference>
<evidence type="ECO:0000256" key="2">
    <source>
        <dbReference type="ARBA" id="ARBA00003144"/>
    </source>
</evidence>